<dbReference type="EMBL" id="CP063408">
    <property type="protein sequence ID" value="QSZ34135.1"/>
    <property type="molecule type" value="Genomic_DNA"/>
</dbReference>
<evidence type="ECO:0000259" key="1">
    <source>
        <dbReference type="PROSITE" id="PS51471"/>
    </source>
</evidence>
<dbReference type="InterPro" id="IPR032857">
    <property type="entry name" value="ALKBH4"/>
</dbReference>
<feature type="domain" description="Fe2OG dioxygenase" evidence="1">
    <location>
        <begin position="99"/>
        <end position="235"/>
    </location>
</feature>
<evidence type="ECO:0000313" key="2">
    <source>
        <dbReference type="EMBL" id="QSZ34135.1"/>
    </source>
</evidence>
<dbReference type="AlphaFoldDB" id="A0A8A3PGG4"/>
<dbReference type="Pfam" id="PF13532">
    <property type="entry name" value="2OG-FeII_Oxy_2"/>
    <property type="match status" value="1"/>
</dbReference>
<keyword evidence="3" id="KW-1185">Reference proteome</keyword>
<dbReference type="GO" id="GO:0070988">
    <property type="term" value="P:demethylation"/>
    <property type="evidence" value="ECO:0007669"/>
    <property type="project" value="InterPro"/>
</dbReference>
<dbReference type="OrthoDB" id="271595at2759"/>
<proteinExistence type="predicted"/>
<dbReference type="InterPro" id="IPR027450">
    <property type="entry name" value="AlkB-like"/>
</dbReference>
<name>A0A8A3PGG4_9HELO</name>
<sequence>MGSTIPVPSVDPSDPNVQHWDNGLTLYSEFITPREEGEIISSILSDDRWRGTGKRQALHYGAHFDYATFGASELFTPVPTYLQDLVERLPVGPQGGDGRLDQFTVQYYPPGTGIPPHVDTHSVFGESLWSLSLGGAVPMVFKRCGENEARKMRGPKRCLLGDSRDGVNMTRGAVPAEDDGEVRWEVWLGGRSLLLMRGDARFGFTHMIRGRKFDERGGEKVRREERWSITMRSVRRGVDIKCECRFPGVCDARIREEEREREREAKVESAHPP</sequence>
<dbReference type="Proteomes" id="UP000672032">
    <property type="component" value="Chromosome 4"/>
</dbReference>
<dbReference type="PANTHER" id="PTHR12463:SF1">
    <property type="entry name" value="2-OXOGLUTARATE AND FE-DEPENDENT OXYGENASE FAMILY PROTEIN"/>
    <property type="match status" value="1"/>
</dbReference>
<dbReference type="PANTHER" id="PTHR12463">
    <property type="entry name" value="OXYGENASE-RELATED"/>
    <property type="match status" value="1"/>
</dbReference>
<reference evidence="2" key="1">
    <citation type="submission" date="2020-10" db="EMBL/GenBank/DDBJ databases">
        <title>Genome Sequence of Monilinia vaccinii-corymbosi Sheds Light on Mummy Berry Disease Infection of Blueberry and Mating Type.</title>
        <authorList>
            <person name="Yow A.G."/>
            <person name="Zhang Y."/>
            <person name="Bansal K."/>
            <person name="Eacker S.M."/>
            <person name="Sullivan S."/>
            <person name="Liachko I."/>
            <person name="Cubeta M.A."/>
            <person name="Rollins J.A."/>
            <person name="Ashrafi H."/>
        </authorList>
    </citation>
    <scope>NUCLEOTIDE SEQUENCE</scope>
    <source>
        <strain evidence="2">RL-1</strain>
    </source>
</reference>
<dbReference type="InterPro" id="IPR037151">
    <property type="entry name" value="AlkB-like_sf"/>
</dbReference>
<dbReference type="Gene3D" id="2.60.120.590">
    <property type="entry name" value="Alpha-ketoglutarate-dependent dioxygenase AlkB-like"/>
    <property type="match status" value="1"/>
</dbReference>
<gene>
    <name evidence="2" type="ORF">DSL72_005723</name>
</gene>
<organism evidence="2 3">
    <name type="scientific">Monilinia vaccinii-corymbosi</name>
    <dbReference type="NCBI Taxonomy" id="61207"/>
    <lineage>
        <taxon>Eukaryota</taxon>
        <taxon>Fungi</taxon>
        <taxon>Dikarya</taxon>
        <taxon>Ascomycota</taxon>
        <taxon>Pezizomycotina</taxon>
        <taxon>Leotiomycetes</taxon>
        <taxon>Helotiales</taxon>
        <taxon>Sclerotiniaceae</taxon>
        <taxon>Monilinia</taxon>
    </lineage>
</organism>
<evidence type="ECO:0000313" key="3">
    <source>
        <dbReference type="Proteomes" id="UP000672032"/>
    </source>
</evidence>
<protein>
    <recommendedName>
        <fullName evidence="1">Fe2OG dioxygenase domain-containing protein</fullName>
    </recommendedName>
</protein>
<dbReference type="GO" id="GO:0016491">
    <property type="term" value="F:oxidoreductase activity"/>
    <property type="evidence" value="ECO:0007669"/>
    <property type="project" value="TreeGrafter"/>
</dbReference>
<accession>A0A8A3PGG4</accession>
<dbReference type="SUPFAM" id="SSF51197">
    <property type="entry name" value="Clavaminate synthase-like"/>
    <property type="match status" value="1"/>
</dbReference>
<dbReference type="PROSITE" id="PS51471">
    <property type="entry name" value="FE2OG_OXY"/>
    <property type="match status" value="1"/>
</dbReference>
<dbReference type="GO" id="GO:0032451">
    <property type="term" value="F:demethylase activity"/>
    <property type="evidence" value="ECO:0007669"/>
    <property type="project" value="TreeGrafter"/>
</dbReference>
<dbReference type="InterPro" id="IPR005123">
    <property type="entry name" value="Oxoglu/Fe-dep_dioxygenase_dom"/>
</dbReference>